<organism evidence="2 3">
    <name type="scientific">Limnofasciculus baicalensis BBK-W-15</name>
    <dbReference type="NCBI Taxonomy" id="2699891"/>
    <lineage>
        <taxon>Bacteria</taxon>
        <taxon>Bacillati</taxon>
        <taxon>Cyanobacteriota</taxon>
        <taxon>Cyanophyceae</taxon>
        <taxon>Coleofasciculales</taxon>
        <taxon>Coleofasciculaceae</taxon>
        <taxon>Limnofasciculus</taxon>
        <taxon>Limnofasciculus baicalensis</taxon>
    </lineage>
</organism>
<name>A0AAE3KP16_9CYAN</name>
<protein>
    <submittedName>
        <fullName evidence="2">Uncharacterized protein</fullName>
    </submittedName>
</protein>
<comment type="caution">
    <text evidence="2">The sequence shown here is derived from an EMBL/GenBank/DDBJ whole genome shotgun (WGS) entry which is preliminary data.</text>
</comment>
<evidence type="ECO:0000256" key="1">
    <source>
        <dbReference type="SAM" id="Phobius"/>
    </source>
</evidence>
<feature type="transmembrane region" description="Helical" evidence="1">
    <location>
        <begin position="12"/>
        <end position="32"/>
    </location>
</feature>
<dbReference type="EMBL" id="JAMZMM010000199">
    <property type="protein sequence ID" value="MCP2730426.1"/>
    <property type="molecule type" value="Genomic_DNA"/>
</dbReference>
<dbReference type="Proteomes" id="UP001204953">
    <property type="component" value="Unassembled WGS sequence"/>
</dbReference>
<sequence>MTKQITPEEIPAIKVGALIAYIIVLIFAIWLLESTVCDIKEKGAKIAALFALFTVAPIVPSLYTIVIVGNFRQLSQLSLERKNKDKTVSDIVARLQSLVNQAPPNIDSIQDLLQQLQGQIYSIATSQQRVEARSNVVKQLKAWLNFLGKREILREATKRGLERFTRLDTLSPTDQEKVKKGFNKDLDQCLKWLITSLEVGVNQNTDGLKRSFIIQSSTRPYRVALEYIRDASIKKYCHNDLETEELRTYMDLLIEEF</sequence>
<accession>A0AAE3KP16</accession>
<dbReference type="AlphaFoldDB" id="A0AAE3KP16"/>
<feature type="transmembrane region" description="Helical" evidence="1">
    <location>
        <begin position="44"/>
        <end position="71"/>
    </location>
</feature>
<gene>
    <name evidence="2" type="ORF">NJ959_18520</name>
</gene>
<keyword evidence="1" id="KW-0812">Transmembrane</keyword>
<keyword evidence="1" id="KW-1133">Transmembrane helix</keyword>
<keyword evidence="3" id="KW-1185">Reference proteome</keyword>
<reference evidence="2" key="1">
    <citation type="submission" date="2022-06" db="EMBL/GenBank/DDBJ databases">
        <title>New cyanobacteria of genus Symplocastrum in benthos of Lake Baikal.</title>
        <authorList>
            <person name="Sorokovikova E."/>
            <person name="Tikhonova I."/>
            <person name="Krasnopeev A."/>
            <person name="Evseev P."/>
            <person name="Gladkikh A."/>
            <person name="Belykh O."/>
        </authorList>
    </citation>
    <scope>NUCLEOTIDE SEQUENCE</scope>
    <source>
        <strain evidence="2">BBK-W-15</strain>
    </source>
</reference>
<evidence type="ECO:0000313" key="2">
    <source>
        <dbReference type="EMBL" id="MCP2730426.1"/>
    </source>
</evidence>
<proteinExistence type="predicted"/>
<keyword evidence="1" id="KW-0472">Membrane</keyword>
<evidence type="ECO:0000313" key="3">
    <source>
        <dbReference type="Proteomes" id="UP001204953"/>
    </source>
</evidence>
<dbReference type="RefSeq" id="WP_254013186.1">
    <property type="nucleotide sequence ID" value="NZ_JAMZMM010000199.1"/>
</dbReference>